<dbReference type="GO" id="GO:0021556">
    <property type="term" value="P:central nervous system formation"/>
    <property type="evidence" value="ECO:0007669"/>
    <property type="project" value="TreeGrafter"/>
</dbReference>
<dbReference type="GO" id="GO:0045087">
    <property type="term" value="P:innate immune response"/>
    <property type="evidence" value="ECO:0007669"/>
    <property type="project" value="TreeGrafter"/>
</dbReference>
<evidence type="ECO:0000313" key="8">
    <source>
        <dbReference type="EMBL" id="KAG5680720.1"/>
    </source>
</evidence>
<dbReference type="Gene3D" id="2.10.90.10">
    <property type="entry name" value="Cystine-knot cytokines"/>
    <property type="match status" value="1"/>
</dbReference>
<reference evidence="8" key="1">
    <citation type="submission" date="2021-03" db="EMBL/GenBank/DDBJ databases">
        <title>Chromosome level genome of the anhydrobiotic midge Polypedilum vanderplanki.</title>
        <authorList>
            <person name="Yoshida Y."/>
            <person name="Kikawada T."/>
            <person name="Gusev O."/>
        </authorList>
    </citation>
    <scope>NUCLEOTIDE SEQUENCE</scope>
    <source>
        <strain evidence="8">NIAS01</strain>
        <tissue evidence="8">Whole body or cell culture</tissue>
    </source>
</reference>
<dbReference type="PANTHER" id="PTHR23199:SF12">
    <property type="entry name" value="NEUROTROPHIN 1-RELATED"/>
    <property type="match status" value="1"/>
</dbReference>
<feature type="domain" description="Spaetzle" evidence="6">
    <location>
        <begin position="413"/>
        <end position="503"/>
    </location>
</feature>
<dbReference type="OrthoDB" id="8197497at2759"/>
<evidence type="ECO:0000256" key="1">
    <source>
        <dbReference type="ARBA" id="ARBA00022729"/>
    </source>
</evidence>
<feature type="domain" description="Neurotrophin 1 N-terminal" evidence="7">
    <location>
        <begin position="86"/>
        <end position="175"/>
    </location>
</feature>
<organism evidence="8 9">
    <name type="scientific">Polypedilum vanderplanki</name>
    <name type="common">Sleeping chironomid midge</name>
    <dbReference type="NCBI Taxonomy" id="319348"/>
    <lineage>
        <taxon>Eukaryota</taxon>
        <taxon>Metazoa</taxon>
        <taxon>Ecdysozoa</taxon>
        <taxon>Arthropoda</taxon>
        <taxon>Hexapoda</taxon>
        <taxon>Insecta</taxon>
        <taxon>Pterygota</taxon>
        <taxon>Neoptera</taxon>
        <taxon>Endopterygota</taxon>
        <taxon>Diptera</taxon>
        <taxon>Nematocera</taxon>
        <taxon>Chironomoidea</taxon>
        <taxon>Chironomidae</taxon>
        <taxon>Chironominae</taxon>
        <taxon>Polypedilum</taxon>
        <taxon>Polypedilum</taxon>
    </lineage>
</organism>
<feature type="region of interest" description="Disordered" evidence="4">
    <location>
        <begin position="517"/>
        <end position="563"/>
    </location>
</feature>
<evidence type="ECO:0000256" key="2">
    <source>
        <dbReference type="ARBA" id="ARBA00023157"/>
    </source>
</evidence>
<dbReference type="GO" id="GO:0008083">
    <property type="term" value="F:growth factor activity"/>
    <property type="evidence" value="ECO:0007669"/>
    <property type="project" value="TreeGrafter"/>
</dbReference>
<evidence type="ECO:0000256" key="5">
    <source>
        <dbReference type="SAM" id="SignalP"/>
    </source>
</evidence>
<dbReference type="InterPro" id="IPR029034">
    <property type="entry name" value="Cystine-knot_cytokine"/>
</dbReference>
<dbReference type="Pfam" id="PF16077">
    <property type="entry name" value="Spaetzle"/>
    <property type="match status" value="1"/>
</dbReference>
<feature type="compositionally biased region" description="Basic and acidic residues" evidence="4">
    <location>
        <begin position="398"/>
        <end position="407"/>
    </location>
</feature>
<feature type="region of interest" description="Disordered" evidence="4">
    <location>
        <begin position="385"/>
        <end position="412"/>
    </location>
</feature>
<keyword evidence="3" id="KW-0325">Glycoprotein</keyword>
<dbReference type="InterPro" id="IPR032104">
    <property type="entry name" value="Spaetzle"/>
</dbReference>
<evidence type="ECO:0000256" key="4">
    <source>
        <dbReference type="SAM" id="MobiDB-lite"/>
    </source>
</evidence>
<feature type="signal peptide" evidence="5">
    <location>
        <begin position="1"/>
        <end position="23"/>
    </location>
</feature>
<dbReference type="InterPro" id="IPR052444">
    <property type="entry name" value="Spz/Toll_ligand-like"/>
</dbReference>
<dbReference type="GO" id="GO:0005121">
    <property type="term" value="F:Toll binding"/>
    <property type="evidence" value="ECO:0007669"/>
    <property type="project" value="TreeGrafter"/>
</dbReference>
<dbReference type="Pfam" id="PF24103">
    <property type="entry name" value="NT_N"/>
    <property type="match status" value="1"/>
</dbReference>
<dbReference type="AlphaFoldDB" id="A0A9J6CFZ3"/>
<sequence>MSFIKKILIPYVAVIFIFDCCSASITHKTNSNVEEIPDFEFDDNYSIDIDKNHHYPSHSLNFNDFDDFFIDDGESEHDDPTLDIVSKEKMLKDAILRALSTKELKYKFSEVLPLLRHLSKAQRMVFSSIISAQINGGRSFTFDEVKQMFGNDNSKPLLLPIIYDLANLIREGFLRADKHREHEKQNRLQFLRRSFDTRPQATNIASVKEIDFEAPVSYLHDDTLMVDDMEPIVKNIEKIENIKSEPLMQVLNKNITKNTTNNSIPVTLTRSELTTSIAKNMTTMEEIENLALSNLNGTIEEDIKEVNGSEISPMALIGRHRKRPHHHQQRFQAGPIPETCERFTGGICLHVKNYPMNEIMGSIRRHKYAMEALLAEYRDKDAEQENIDYLGDPTSDLSDLRRRKDEDTSNPGSMCTSIIRYARPQKARSATGEWKFIVNTGEHTQTLRLEKCSQPLEPCSYLTENFDSQCTQVYNYHRLLSWDSTRGLHVDIFKVPTCCSCHLVGYKEAFPPLASPSNSLNGKRHNKFQDFDSASSNRNSQYSTLDVPSEEEEADEDDEIESDTNIAYQYGNGFKKLKPRKNLPDETIKRVPPKKNPVYPDSYLTPPANDQTSNFPFNRFSSRQRQRTPTIKRKQFDQSIAESDLKISHVTVFPPKTFSQSEKPRKITPPIASTIDSKSVNIRLPNAQKPDITRINYNYHPIIDFFEEEEPKRIGIDRKTGKIVAEDTNWKPLG</sequence>
<protein>
    <recommendedName>
        <fullName evidence="10">Spaetzle domain-containing protein</fullName>
    </recommendedName>
</protein>
<name>A0A9J6CFZ3_POLVA</name>
<feature type="chain" id="PRO_5039907737" description="Spaetzle domain-containing protein" evidence="5">
    <location>
        <begin position="24"/>
        <end position="734"/>
    </location>
</feature>
<dbReference type="InterPro" id="IPR056200">
    <property type="entry name" value="NT_N"/>
</dbReference>
<evidence type="ECO:0000256" key="3">
    <source>
        <dbReference type="ARBA" id="ARBA00023180"/>
    </source>
</evidence>
<dbReference type="GO" id="GO:0005615">
    <property type="term" value="C:extracellular space"/>
    <property type="evidence" value="ECO:0007669"/>
    <property type="project" value="UniProtKB-ARBA"/>
</dbReference>
<accession>A0A9J6CFZ3</accession>
<evidence type="ECO:0000313" key="9">
    <source>
        <dbReference type="Proteomes" id="UP001107558"/>
    </source>
</evidence>
<keyword evidence="2" id="KW-1015">Disulfide bond</keyword>
<dbReference type="EMBL" id="JADBJN010000001">
    <property type="protein sequence ID" value="KAG5680720.1"/>
    <property type="molecule type" value="Genomic_DNA"/>
</dbReference>
<feature type="compositionally biased region" description="Acidic residues" evidence="4">
    <location>
        <begin position="548"/>
        <end position="562"/>
    </location>
</feature>
<comment type="caution">
    <text evidence="8">The sequence shown here is derived from an EMBL/GenBank/DDBJ whole genome shotgun (WGS) entry which is preliminary data.</text>
</comment>
<proteinExistence type="predicted"/>
<keyword evidence="9" id="KW-1185">Reference proteome</keyword>
<keyword evidence="1 5" id="KW-0732">Signal</keyword>
<evidence type="ECO:0000259" key="7">
    <source>
        <dbReference type="Pfam" id="PF24103"/>
    </source>
</evidence>
<dbReference type="PANTHER" id="PTHR23199">
    <property type="entry name" value="NEUROTROPHIN 1-RELATED"/>
    <property type="match status" value="1"/>
</dbReference>
<gene>
    <name evidence="8" type="ORF">PVAND_010210</name>
</gene>
<evidence type="ECO:0000259" key="6">
    <source>
        <dbReference type="Pfam" id="PF16077"/>
    </source>
</evidence>
<dbReference type="SUPFAM" id="SSF57501">
    <property type="entry name" value="Cystine-knot cytokines"/>
    <property type="match status" value="1"/>
</dbReference>
<evidence type="ECO:0008006" key="10">
    <source>
        <dbReference type="Google" id="ProtNLM"/>
    </source>
</evidence>
<feature type="region of interest" description="Disordered" evidence="4">
    <location>
        <begin position="575"/>
        <end position="599"/>
    </location>
</feature>
<feature type="compositionally biased region" description="Polar residues" evidence="4">
    <location>
        <begin position="532"/>
        <end position="546"/>
    </location>
</feature>
<dbReference type="Proteomes" id="UP001107558">
    <property type="component" value="Chromosome 1"/>
</dbReference>